<accession>A0A1Y6AMS9</accession>
<gene>
    <name evidence="1" type="ORF">BACERE00191_05216</name>
</gene>
<dbReference type="EMBL" id="FWZB01000052">
    <property type="protein sequence ID" value="SME42080.1"/>
    <property type="molecule type" value="Genomic_DNA"/>
</dbReference>
<proteinExistence type="predicted"/>
<evidence type="ECO:0000313" key="2">
    <source>
        <dbReference type="Proteomes" id="UP000194499"/>
    </source>
</evidence>
<dbReference type="Proteomes" id="UP000194499">
    <property type="component" value="Unassembled WGS sequence"/>
</dbReference>
<sequence>MKVHTTLVVNNLISIKIYAIKKFVYLKGIYQIER</sequence>
<reference evidence="2" key="1">
    <citation type="submission" date="2017-04" db="EMBL/GenBank/DDBJ databases">
        <authorList>
            <person name="Criscuolo A."/>
        </authorList>
    </citation>
    <scope>NUCLEOTIDE SEQUENCE [LARGE SCALE GENOMIC DNA]</scope>
</reference>
<evidence type="ECO:0000313" key="1">
    <source>
        <dbReference type="EMBL" id="SME42080.1"/>
    </source>
</evidence>
<name>A0A1Y6AMS9_9BACI</name>
<protein>
    <submittedName>
        <fullName evidence="1">Uncharacterized protein</fullName>
    </submittedName>
</protein>
<organism evidence="1 2">
    <name type="scientific">Bacillus pacificus</name>
    <dbReference type="NCBI Taxonomy" id="2026187"/>
    <lineage>
        <taxon>Bacteria</taxon>
        <taxon>Bacillati</taxon>
        <taxon>Bacillota</taxon>
        <taxon>Bacilli</taxon>
        <taxon>Bacillales</taxon>
        <taxon>Bacillaceae</taxon>
        <taxon>Bacillus</taxon>
        <taxon>Bacillus cereus group</taxon>
    </lineage>
</organism>
<dbReference type="AlphaFoldDB" id="A0A1Y6AMS9"/>